<evidence type="ECO:0000256" key="6">
    <source>
        <dbReference type="SAM" id="Phobius"/>
    </source>
</evidence>
<dbReference type="Proteomes" id="UP000204221">
    <property type="component" value="Chromosome"/>
</dbReference>
<evidence type="ECO:0000256" key="5">
    <source>
        <dbReference type="SAM" id="MobiDB-lite"/>
    </source>
</evidence>
<dbReference type="OrthoDB" id="5147173at2"/>
<gene>
    <name evidence="7" type="ORF">AHOG_27635</name>
</gene>
<dbReference type="RefSeq" id="WP_093943942.1">
    <property type="nucleotide sequence ID" value="NZ_CP022521.1"/>
</dbReference>
<name>A0A221WBI3_9PSEU</name>
<keyword evidence="4 6" id="KW-0472">Membrane</keyword>
<feature type="transmembrane region" description="Helical" evidence="6">
    <location>
        <begin position="92"/>
        <end position="116"/>
    </location>
</feature>
<comment type="subcellular location">
    <subcellularLocation>
        <location evidence="1">Endomembrane system</location>
        <topology evidence="1">Multi-pass membrane protein</topology>
    </subcellularLocation>
</comment>
<evidence type="ECO:0000256" key="2">
    <source>
        <dbReference type="ARBA" id="ARBA00022692"/>
    </source>
</evidence>
<evidence type="ECO:0000256" key="3">
    <source>
        <dbReference type="ARBA" id="ARBA00022989"/>
    </source>
</evidence>
<evidence type="ECO:0000313" key="8">
    <source>
        <dbReference type="Proteomes" id="UP000204221"/>
    </source>
</evidence>
<keyword evidence="8" id="KW-1185">Reference proteome</keyword>
<dbReference type="EMBL" id="CP022521">
    <property type="protein sequence ID" value="ASO23124.1"/>
    <property type="molecule type" value="Genomic_DNA"/>
</dbReference>
<feature type="region of interest" description="Disordered" evidence="5">
    <location>
        <begin position="148"/>
        <end position="170"/>
    </location>
</feature>
<dbReference type="KEGG" id="ahg:AHOG_27635"/>
<keyword evidence="3 6" id="KW-1133">Transmembrane helix</keyword>
<feature type="transmembrane region" description="Helical" evidence="6">
    <location>
        <begin position="29"/>
        <end position="48"/>
    </location>
</feature>
<accession>A0A221WBI3</accession>
<sequence length="170" mass="18472">MILFGAVLVLAGLFSYFMGETAVFGLEPDVVGLSLLVLGGVVLAVAVARRVRARRDSPETEPIGGPVRRLRAVPRLIRSAGREYPGMRRRHLALWALAVVYLISPVDLIPAFLPIIGFTDDAALLFWLLGDVSAHSGRFLNWERRRGPSTEISAGSRPEAGRDESEPPAS</sequence>
<dbReference type="InterPro" id="IPR010652">
    <property type="entry name" value="DUF1232"/>
</dbReference>
<reference evidence="7 8" key="1">
    <citation type="submission" date="2017-07" db="EMBL/GenBank/DDBJ databases">
        <title>Complete genome sequence of Actinoalloteichus hoggarensis DSM 45943, type strain of Actinoalloteichus hoggarensis.</title>
        <authorList>
            <person name="Ruckert C."/>
            <person name="Nouioui I."/>
            <person name="Willmese J."/>
            <person name="van Wezel G."/>
            <person name="Klenk H.-P."/>
            <person name="Kalinowski J."/>
            <person name="Zotchev S.B."/>
        </authorList>
    </citation>
    <scope>NUCLEOTIDE SEQUENCE [LARGE SCALE GENOMIC DNA]</scope>
    <source>
        <strain evidence="7 8">DSM 45943</strain>
    </source>
</reference>
<keyword evidence="2 6" id="KW-0812">Transmembrane</keyword>
<evidence type="ECO:0000256" key="1">
    <source>
        <dbReference type="ARBA" id="ARBA00004127"/>
    </source>
</evidence>
<dbReference type="AlphaFoldDB" id="A0A221WBI3"/>
<evidence type="ECO:0000313" key="7">
    <source>
        <dbReference type="EMBL" id="ASO23124.1"/>
    </source>
</evidence>
<organism evidence="7 8">
    <name type="scientific">Actinoalloteichus hoggarensis</name>
    <dbReference type="NCBI Taxonomy" id="1470176"/>
    <lineage>
        <taxon>Bacteria</taxon>
        <taxon>Bacillati</taxon>
        <taxon>Actinomycetota</taxon>
        <taxon>Actinomycetes</taxon>
        <taxon>Pseudonocardiales</taxon>
        <taxon>Pseudonocardiaceae</taxon>
        <taxon>Actinoalloteichus</taxon>
    </lineage>
</organism>
<evidence type="ECO:0000256" key="4">
    <source>
        <dbReference type="ARBA" id="ARBA00023136"/>
    </source>
</evidence>
<dbReference type="Pfam" id="PF06803">
    <property type="entry name" value="DUF1232"/>
    <property type="match status" value="1"/>
</dbReference>
<feature type="compositionally biased region" description="Basic and acidic residues" evidence="5">
    <location>
        <begin position="159"/>
        <end position="170"/>
    </location>
</feature>
<dbReference type="GO" id="GO:0012505">
    <property type="term" value="C:endomembrane system"/>
    <property type="evidence" value="ECO:0007669"/>
    <property type="project" value="UniProtKB-SubCell"/>
</dbReference>
<proteinExistence type="predicted"/>
<protein>
    <submittedName>
        <fullName evidence="7">Uncharacterized protein</fullName>
    </submittedName>
</protein>